<evidence type="ECO:0000256" key="2">
    <source>
        <dbReference type="ARBA" id="ARBA00022741"/>
    </source>
</evidence>
<comment type="caution">
    <text evidence="5">The sequence shown here is derived from an EMBL/GenBank/DDBJ whole genome shotgun (WGS) entry which is preliminary data.</text>
</comment>
<keyword evidence="6" id="KW-1185">Reference proteome</keyword>
<keyword evidence="2" id="KW-0547">Nucleotide-binding</keyword>
<evidence type="ECO:0000313" key="5">
    <source>
        <dbReference type="EMBL" id="RYT41468.1"/>
    </source>
</evidence>
<dbReference type="PANTHER" id="PTHR42708">
    <property type="entry name" value="ATP/GTP-BINDING PROTEIN-RELATED"/>
    <property type="match status" value="1"/>
</dbReference>
<evidence type="ECO:0000256" key="4">
    <source>
        <dbReference type="ARBA" id="ARBA00023134"/>
    </source>
</evidence>
<accession>A0ABY0HR62</accession>
<evidence type="ECO:0000256" key="1">
    <source>
        <dbReference type="ARBA" id="ARBA00005290"/>
    </source>
</evidence>
<dbReference type="InterPro" id="IPR004130">
    <property type="entry name" value="Gpn"/>
</dbReference>
<comment type="similarity">
    <text evidence="1">Belongs to the GPN-loop GTPase family.</text>
</comment>
<dbReference type="InterPro" id="IPR052705">
    <property type="entry name" value="Gliding_Motility_GTPase"/>
</dbReference>
<proteinExistence type="inferred from homology"/>
<keyword evidence="4" id="KW-0342">GTP-binding</keyword>
<dbReference type="Gene3D" id="3.40.50.300">
    <property type="entry name" value="P-loop containing nucleotide triphosphate hydrolases"/>
    <property type="match status" value="1"/>
</dbReference>
<dbReference type="CDD" id="cd00882">
    <property type="entry name" value="Ras_like_GTPase"/>
    <property type="match status" value="1"/>
</dbReference>
<reference evidence="5 6" key="1">
    <citation type="journal article" date="2019" name="Science, e1252229">
        <title>Invertible promoters mediate bacterial phase variation, antibiotic resistance, and host adaptation in the gut.</title>
        <authorList>
            <person name="Jiang X."/>
            <person name="Hall A.B."/>
            <person name="Arthur T.D."/>
            <person name="Plichta D.R."/>
            <person name="Covington C.T."/>
            <person name="Poyet M."/>
            <person name="Crothers J."/>
            <person name="Moses P.L."/>
            <person name="Tolonen A.C."/>
            <person name="Vlamakis H."/>
            <person name="Alm E.J."/>
            <person name="Xavier R.J."/>
        </authorList>
    </citation>
    <scope>NUCLEOTIDE SEQUENCE [LARGE SCALE GENOMIC DNA]</scope>
    <source>
        <strain evidence="6">ca_0067</strain>
    </source>
</reference>
<sequence length="175" mass="19617">MNELKIVFVGPTGAGKTTAINAVSEISVVSTEVMRSSLDTESLNSQLVPKKTVTVGIDYGEFSFNNDTRVRLYGVPGQMRFEFLWEFMSKGSRGTVILFDITSKTFTNEINFFINRFRDVLLTSKCIVGISKYSESYSDRVIEILDLINDSNVPVIAVDIRNKEDVLKLLALLIE</sequence>
<dbReference type="InterPro" id="IPR027417">
    <property type="entry name" value="P-loop_NTPase"/>
</dbReference>
<gene>
    <name evidence="5" type="ORF">EAJ18_19355</name>
</gene>
<dbReference type="PANTHER" id="PTHR42708:SF1">
    <property type="entry name" value="GLIDING MOTILITY PROTEIN MGLA"/>
    <property type="match status" value="1"/>
</dbReference>
<dbReference type="Pfam" id="PF03029">
    <property type="entry name" value="ATP_bind_1"/>
    <property type="match status" value="1"/>
</dbReference>
<name>A0ABY0HR62_CITAM</name>
<dbReference type="SUPFAM" id="SSF52540">
    <property type="entry name" value="P-loop containing nucleoside triphosphate hydrolases"/>
    <property type="match status" value="1"/>
</dbReference>
<evidence type="ECO:0000256" key="3">
    <source>
        <dbReference type="ARBA" id="ARBA00022801"/>
    </source>
</evidence>
<evidence type="ECO:0000313" key="6">
    <source>
        <dbReference type="Proteomes" id="UP000292985"/>
    </source>
</evidence>
<organism evidence="5 6">
    <name type="scientific">Citrobacter amalonaticus</name>
    <dbReference type="NCBI Taxonomy" id="35703"/>
    <lineage>
        <taxon>Bacteria</taxon>
        <taxon>Pseudomonadati</taxon>
        <taxon>Pseudomonadota</taxon>
        <taxon>Gammaproteobacteria</taxon>
        <taxon>Enterobacterales</taxon>
        <taxon>Enterobacteriaceae</taxon>
        <taxon>Citrobacter</taxon>
    </lineage>
</organism>
<dbReference type="EMBL" id="RCYA01000010">
    <property type="protein sequence ID" value="RYT41468.1"/>
    <property type="molecule type" value="Genomic_DNA"/>
</dbReference>
<dbReference type="Proteomes" id="UP000292985">
    <property type="component" value="Unassembled WGS sequence"/>
</dbReference>
<keyword evidence="3" id="KW-0378">Hydrolase</keyword>
<dbReference type="RefSeq" id="WP_090049613.1">
    <property type="nucleotide sequence ID" value="NZ_FOJV01000005.1"/>
</dbReference>
<protein>
    <submittedName>
        <fullName evidence="5">GTP-binding protein</fullName>
    </submittedName>
</protein>